<dbReference type="PANTHER" id="PTHR30537:SF74">
    <property type="entry name" value="HTH-TYPE TRANSCRIPTIONAL REGULATOR TRPI"/>
    <property type="match status" value="1"/>
</dbReference>
<dbReference type="InterPro" id="IPR058163">
    <property type="entry name" value="LysR-type_TF_proteobact-type"/>
</dbReference>
<accession>A0A2A4T2R6</accession>
<evidence type="ECO:0000256" key="1">
    <source>
        <dbReference type="ARBA" id="ARBA00009437"/>
    </source>
</evidence>
<dbReference type="Pfam" id="PF03466">
    <property type="entry name" value="LysR_substrate"/>
    <property type="match status" value="1"/>
</dbReference>
<dbReference type="InterPro" id="IPR005119">
    <property type="entry name" value="LysR_subst-bd"/>
</dbReference>
<sequence length="171" mass="20131">MRKLHIINLKETPFMSLQCNYCGHTEENPTKGSRPPDTNMFKCPHCQRVTFIAARIGSGSNRSQDKLYLSVLPAFYQKWLKSKLRSFYKQHPEIDLELDISQDLMEFGGDQLQLAVRYGEGFWEGVVCEKLFNRGKQGLYAFYLVFREEQAMHPTIQQFKTWIMSQKQYPY</sequence>
<dbReference type="AlphaFoldDB" id="A0A2A4T2R6"/>
<gene>
    <name evidence="3" type="ORF">COB67_08795</name>
</gene>
<evidence type="ECO:0000259" key="2">
    <source>
        <dbReference type="Pfam" id="PF03466"/>
    </source>
</evidence>
<dbReference type="Gene3D" id="3.40.190.10">
    <property type="entry name" value="Periplasmic binding protein-like II"/>
    <property type="match status" value="1"/>
</dbReference>
<proteinExistence type="inferred from homology"/>
<dbReference type="SUPFAM" id="SSF53850">
    <property type="entry name" value="Periplasmic binding protein-like II"/>
    <property type="match status" value="1"/>
</dbReference>
<dbReference type="Proteomes" id="UP000218113">
    <property type="component" value="Unassembled WGS sequence"/>
</dbReference>
<evidence type="ECO:0000313" key="3">
    <source>
        <dbReference type="EMBL" id="PCI27287.1"/>
    </source>
</evidence>
<organism evidence="3 4">
    <name type="scientific">SAR324 cluster bacterium</name>
    <dbReference type="NCBI Taxonomy" id="2024889"/>
    <lineage>
        <taxon>Bacteria</taxon>
        <taxon>Deltaproteobacteria</taxon>
        <taxon>SAR324 cluster</taxon>
    </lineage>
</organism>
<comment type="similarity">
    <text evidence="1">Belongs to the LysR transcriptional regulatory family.</text>
</comment>
<dbReference type="PANTHER" id="PTHR30537">
    <property type="entry name" value="HTH-TYPE TRANSCRIPTIONAL REGULATOR"/>
    <property type="match status" value="1"/>
</dbReference>
<feature type="domain" description="LysR substrate-binding" evidence="2">
    <location>
        <begin position="62"/>
        <end position="133"/>
    </location>
</feature>
<protein>
    <recommendedName>
        <fullName evidence="2">LysR substrate-binding domain-containing protein</fullName>
    </recommendedName>
</protein>
<dbReference type="GO" id="GO:0003700">
    <property type="term" value="F:DNA-binding transcription factor activity"/>
    <property type="evidence" value="ECO:0007669"/>
    <property type="project" value="TreeGrafter"/>
</dbReference>
<comment type="caution">
    <text evidence="3">The sequence shown here is derived from an EMBL/GenBank/DDBJ whole genome shotgun (WGS) entry which is preliminary data.</text>
</comment>
<reference evidence="4" key="1">
    <citation type="submission" date="2017-08" db="EMBL/GenBank/DDBJ databases">
        <title>A dynamic microbial community with high functional redundancy inhabits the cold, oxic subseafloor aquifer.</title>
        <authorList>
            <person name="Tully B.J."/>
            <person name="Wheat C.G."/>
            <person name="Glazer B.T."/>
            <person name="Huber J.A."/>
        </authorList>
    </citation>
    <scope>NUCLEOTIDE SEQUENCE [LARGE SCALE GENOMIC DNA]</scope>
</reference>
<evidence type="ECO:0000313" key="4">
    <source>
        <dbReference type="Proteomes" id="UP000218113"/>
    </source>
</evidence>
<dbReference type="GO" id="GO:0006351">
    <property type="term" value="P:DNA-templated transcription"/>
    <property type="evidence" value="ECO:0007669"/>
    <property type="project" value="TreeGrafter"/>
</dbReference>
<dbReference type="EMBL" id="NVSR01000065">
    <property type="protein sequence ID" value="PCI27287.1"/>
    <property type="molecule type" value="Genomic_DNA"/>
</dbReference>
<dbReference type="GO" id="GO:0043565">
    <property type="term" value="F:sequence-specific DNA binding"/>
    <property type="evidence" value="ECO:0007669"/>
    <property type="project" value="TreeGrafter"/>
</dbReference>
<name>A0A2A4T2R6_9DELT</name>